<keyword evidence="17" id="KW-1185">Reference proteome</keyword>
<dbReference type="InterPro" id="IPR002054">
    <property type="entry name" value="DNA-dir_DNA_pol_X"/>
</dbReference>
<dbReference type="InterPro" id="IPR010996">
    <property type="entry name" value="HHH_MUS81"/>
</dbReference>
<dbReference type="Gene3D" id="1.10.150.20">
    <property type="entry name" value="5' to 3' exonuclease, C-terminal subdomain"/>
    <property type="match status" value="1"/>
</dbReference>
<protein>
    <recommendedName>
        <fullName evidence="3">DNA-directed DNA polymerase</fullName>
        <ecNumber evidence="3">2.7.7.7</ecNumber>
    </recommendedName>
</protein>
<dbReference type="EMBL" id="JAPDRN010000020">
    <property type="protein sequence ID" value="KAJ9638696.1"/>
    <property type="molecule type" value="Genomic_DNA"/>
</dbReference>
<evidence type="ECO:0000256" key="10">
    <source>
        <dbReference type="ARBA" id="ARBA00022932"/>
    </source>
</evidence>
<evidence type="ECO:0000256" key="7">
    <source>
        <dbReference type="ARBA" id="ARBA00022705"/>
    </source>
</evidence>
<keyword evidence="5" id="KW-0808">Transferase</keyword>
<sequence length="711" mass="81000">MASSQEKEEKARFFEHLYRLDDLVSDDESHDEASDTSHDQHTARPVKFREQSRHTDEPYSGTRSRNILQAHAKKRLHEEPSQPAPIVIEDEGDGDNRESRNLSPARKKKTRFEVKTKNATKPTNLPVKAEKRNSTNILNLKQRKRQVPKSMKLTAVPIEQQFFREFIFYFVPNDDDHPVRRIRMYKSVLLGAEWVHEWYDDVTHIIVDNSYTMSEVAASFPSGKVPECPAIVLEEWLVHSFSLKQPQDVNRKKFLVPGFESLQHDRIQGHTANTALSRIKTPMRPKSQLRRGDITPSKSPLVGEQKAHKVSTISDDQLGVTIQTVKDLDYLSMDPSFDTANEAPHREGQDLAFAILRQDDEMQKQSAGFQCMVKHGSDADGMNPNGRTIENLQKLATFYDRKGDHWRMTAFRKAIGALKSENELVRTKEQAMSLNAVGESIAGMIEEFVSKDRIRRLDEAQKDPRDQTLELFMGIYGVGAQTAASWYSQGHRTLKDIRRKVNLTPCQLVGLDHYDDLQRRIPRDEVAQHASIVRKALRGADEGLQMIVGGSFRRGKADCGDIDCIITKEGANILQIRTLMMNTVIPELTEQGFLKVALATGTGDDATKWHGCSALPGTDIWRRIDLLFVPWAELGAALIYFTGDDIFNRSIRLLASKKNMRLNQHGLYKDVLRGRGRQRITEGRLVEGQDEKRIFDILGVPFWRPEDRQIG</sequence>
<dbReference type="InterPro" id="IPR002008">
    <property type="entry name" value="DNA_pol_X_beta-like"/>
</dbReference>
<evidence type="ECO:0000256" key="14">
    <source>
        <dbReference type="SAM" id="MobiDB-lite"/>
    </source>
</evidence>
<evidence type="ECO:0000256" key="9">
    <source>
        <dbReference type="ARBA" id="ARBA00022763"/>
    </source>
</evidence>
<dbReference type="AlphaFoldDB" id="A0AA38Y867"/>
<comment type="caution">
    <text evidence="16">The sequence shown here is derived from an EMBL/GenBank/DDBJ whole genome shotgun (WGS) entry which is preliminary data.</text>
</comment>
<dbReference type="Proteomes" id="UP001172681">
    <property type="component" value="Unassembled WGS sequence"/>
</dbReference>
<dbReference type="Pfam" id="PF14792">
    <property type="entry name" value="DNA_pol_B_palm"/>
    <property type="match status" value="1"/>
</dbReference>
<dbReference type="InterPro" id="IPR036420">
    <property type="entry name" value="BRCT_dom_sf"/>
</dbReference>
<dbReference type="SMART" id="SM00483">
    <property type="entry name" value="POLXc"/>
    <property type="match status" value="1"/>
</dbReference>
<dbReference type="FunFam" id="1.10.150.20:FF:000010">
    <property type="entry name" value="DNA polymerase lambda"/>
    <property type="match status" value="1"/>
</dbReference>
<evidence type="ECO:0000256" key="6">
    <source>
        <dbReference type="ARBA" id="ARBA00022695"/>
    </source>
</evidence>
<evidence type="ECO:0000256" key="11">
    <source>
        <dbReference type="ARBA" id="ARBA00023204"/>
    </source>
</evidence>
<organism evidence="16 17">
    <name type="scientific">Knufia peltigerae</name>
    <dbReference type="NCBI Taxonomy" id="1002370"/>
    <lineage>
        <taxon>Eukaryota</taxon>
        <taxon>Fungi</taxon>
        <taxon>Dikarya</taxon>
        <taxon>Ascomycota</taxon>
        <taxon>Pezizomycotina</taxon>
        <taxon>Eurotiomycetes</taxon>
        <taxon>Chaetothyriomycetidae</taxon>
        <taxon>Chaetothyriales</taxon>
        <taxon>Trichomeriaceae</taxon>
        <taxon>Knufia</taxon>
    </lineage>
</organism>
<dbReference type="Pfam" id="PF10391">
    <property type="entry name" value="DNA_pol_lambd_f"/>
    <property type="match status" value="1"/>
</dbReference>
<keyword evidence="4" id="KW-0237">DNA synthesis</keyword>
<comment type="catalytic activity">
    <reaction evidence="13">
        <text>DNA(n) + a 2'-deoxyribonucleoside 5'-triphosphate = DNA(n+1) + diphosphate</text>
        <dbReference type="Rhea" id="RHEA:22508"/>
        <dbReference type="Rhea" id="RHEA-COMP:17339"/>
        <dbReference type="Rhea" id="RHEA-COMP:17340"/>
        <dbReference type="ChEBI" id="CHEBI:33019"/>
        <dbReference type="ChEBI" id="CHEBI:61560"/>
        <dbReference type="ChEBI" id="CHEBI:173112"/>
        <dbReference type="EC" id="2.7.7.7"/>
    </reaction>
</comment>
<dbReference type="GO" id="GO:0006303">
    <property type="term" value="P:double-strand break repair via nonhomologous end joining"/>
    <property type="evidence" value="ECO:0007669"/>
    <property type="project" value="TreeGrafter"/>
</dbReference>
<evidence type="ECO:0000256" key="5">
    <source>
        <dbReference type="ARBA" id="ARBA00022679"/>
    </source>
</evidence>
<evidence type="ECO:0000256" key="4">
    <source>
        <dbReference type="ARBA" id="ARBA00022634"/>
    </source>
</evidence>
<dbReference type="SUPFAM" id="SSF81585">
    <property type="entry name" value="PsbU/PolX domain-like"/>
    <property type="match status" value="1"/>
</dbReference>
<dbReference type="GO" id="GO:0005634">
    <property type="term" value="C:nucleus"/>
    <property type="evidence" value="ECO:0007669"/>
    <property type="project" value="UniProtKB-SubCell"/>
</dbReference>
<dbReference type="PRINTS" id="PR00870">
    <property type="entry name" value="DNAPOLXBETA"/>
</dbReference>
<dbReference type="InterPro" id="IPR037160">
    <property type="entry name" value="DNA_Pol_thumb_sf"/>
</dbReference>
<dbReference type="PRINTS" id="PR00869">
    <property type="entry name" value="DNAPOLX"/>
</dbReference>
<comment type="similarity">
    <text evidence="2">Belongs to the DNA polymerase type-X family.</text>
</comment>
<dbReference type="SUPFAM" id="SSF81301">
    <property type="entry name" value="Nucleotidyltransferase"/>
    <property type="match status" value="1"/>
</dbReference>
<dbReference type="InterPro" id="IPR028207">
    <property type="entry name" value="DNA_pol_B_palm_palm"/>
</dbReference>
<dbReference type="GO" id="GO:0046872">
    <property type="term" value="F:metal ion binding"/>
    <property type="evidence" value="ECO:0007669"/>
    <property type="project" value="UniProtKB-KW"/>
</dbReference>
<reference evidence="16" key="1">
    <citation type="submission" date="2022-10" db="EMBL/GenBank/DDBJ databases">
        <title>Culturing micro-colonial fungi from biological soil crusts in the Mojave desert and describing Neophaeococcomyces mojavensis, and introducing the new genera and species Taxawa tesnikishii.</title>
        <authorList>
            <person name="Kurbessoian T."/>
            <person name="Stajich J.E."/>
        </authorList>
    </citation>
    <scope>NUCLEOTIDE SEQUENCE</scope>
    <source>
        <strain evidence="16">TK_35</strain>
    </source>
</reference>
<dbReference type="CDD" id="cd00141">
    <property type="entry name" value="NT_POLXc"/>
    <property type="match status" value="1"/>
</dbReference>
<dbReference type="Gene3D" id="3.30.460.10">
    <property type="entry name" value="Beta Polymerase, domain 2"/>
    <property type="match status" value="1"/>
</dbReference>
<dbReference type="FunFam" id="3.30.210.10:FF:000001">
    <property type="entry name" value="DNA polymerase lambda"/>
    <property type="match status" value="1"/>
</dbReference>
<keyword evidence="6" id="KW-0548">Nucleotidyltransferase</keyword>
<evidence type="ECO:0000256" key="1">
    <source>
        <dbReference type="ARBA" id="ARBA00004123"/>
    </source>
</evidence>
<dbReference type="CDD" id="cd00027">
    <property type="entry name" value="BRCT"/>
    <property type="match status" value="1"/>
</dbReference>
<dbReference type="GO" id="GO:0003887">
    <property type="term" value="F:DNA-directed DNA polymerase activity"/>
    <property type="evidence" value="ECO:0007669"/>
    <property type="project" value="UniProtKB-KW"/>
</dbReference>
<keyword evidence="9" id="KW-0227">DNA damage</keyword>
<evidence type="ECO:0000256" key="12">
    <source>
        <dbReference type="ARBA" id="ARBA00023242"/>
    </source>
</evidence>
<evidence type="ECO:0000256" key="2">
    <source>
        <dbReference type="ARBA" id="ARBA00008323"/>
    </source>
</evidence>
<evidence type="ECO:0000313" key="17">
    <source>
        <dbReference type="Proteomes" id="UP001172681"/>
    </source>
</evidence>
<dbReference type="PANTHER" id="PTHR11276:SF28">
    <property type="entry name" value="DNA POLYMERASE LAMBDA"/>
    <property type="match status" value="1"/>
</dbReference>
<dbReference type="Pfam" id="PF14791">
    <property type="entry name" value="DNA_pol_B_thumb"/>
    <property type="match status" value="1"/>
</dbReference>
<gene>
    <name evidence="16" type="ORF">H2204_004172</name>
</gene>
<keyword evidence="8" id="KW-0479">Metal-binding</keyword>
<keyword evidence="11" id="KW-0234">DNA repair</keyword>
<evidence type="ECO:0000259" key="15">
    <source>
        <dbReference type="SMART" id="SM00483"/>
    </source>
</evidence>
<keyword evidence="12" id="KW-0539">Nucleus</keyword>
<dbReference type="InterPro" id="IPR022312">
    <property type="entry name" value="DNA_pol_X"/>
</dbReference>
<evidence type="ECO:0000256" key="3">
    <source>
        <dbReference type="ARBA" id="ARBA00012417"/>
    </source>
</evidence>
<feature type="compositionally biased region" description="Basic and acidic residues" evidence="14">
    <location>
        <begin position="31"/>
        <end position="57"/>
    </location>
</feature>
<keyword evidence="7" id="KW-0235">DNA replication</keyword>
<dbReference type="InterPro" id="IPR027421">
    <property type="entry name" value="DNA_pol_lamdba_lyase_dom_sf"/>
</dbReference>
<dbReference type="GO" id="GO:0003677">
    <property type="term" value="F:DNA binding"/>
    <property type="evidence" value="ECO:0007669"/>
    <property type="project" value="InterPro"/>
</dbReference>
<dbReference type="PANTHER" id="PTHR11276">
    <property type="entry name" value="DNA POLYMERASE TYPE-X FAMILY MEMBER"/>
    <property type="match status" value="1"/>
</dbReference>
<dbReference type="FunFam" id="1.10.150.110:FF:000005">
    <property type="entry name" value="DNA polymerase POL4"/>
    <property type="match status" value="1"/>
</dbReference>
<feature type="region of interest" description="Disordered" evidence="14">
    <location>
        <begin position="283"/>
        <end position="308"/>
    </location>
</feature>
<dbReference type="Pfam" id="PF14716">
    <property type="entry name" value="HHH_8"/>
    <property type="match status" value="1"/>
</dbReference>
<dbReference type="EC" id="2.7.7.7" evidence="3"/>
<feature type="domain" description="DNA-directed DNA polymerase X" evidence="15">
    <location>
        <begin position="383"/>
        <end position="709"/>
    </location>
</feature>
<evidence type="ECO:0000256" key="8">
    <source>
        <dbReference type="ARBA" id="ARBA00022723"/>
    </source>
</evidence>
<keyword evidence="10" id="KW-0239">DNA-directed DNA polymerase</keyword>
<feature type="region of interest" description="Disordered" evidence="14">
    <location>
        <begin position="25"/>
        <end position="112"/>
    </location>
</feature>
<dbReference type="InterPro" id="IPR029398">
    <property type="entry name" value="PolB_thumb"/>
</dbReference>
<proteinExistence type="inferred from homology"/>
<dbReference type="Gene3D" id="1.10.150.110">
    <property type="entry name" value="DNA polymerase beta, N-terminal domain-like"/>
    <property type="match status" value="1"/>
</dbReference>
<name>A0AA38Y867_9EURO</name>
<evidence type="ECO:0000256" key="13">
    <source>
        <dbReference type="ARBA" id="ARBA00049244"/>
    </source>
</evidence>
<evidence type="ECO:0000313" key="16">
    <source>
        <dbReference type="EMBL" id="KAJ9638696.1"/>
    </source>
</evidence>
<dbReference type="SUPFAM" id="SSF47802">
    <property type="entry name" value="DNA polymerase beta, N-terminal domain-like"/>
    <property type="match status" value="1"/>
</dbReference>
<dbReference type="Gene3D" id="3.30.210.10">
    <property type="entry name" value="DNA polymerase, thumb domain"/>
    <property type="match status" value="1"/>
</dbReference>
<dbReference type="SUPFAM" id="SSF52113">
    <property type="entry name" value="BRCT domain"/>
    <property type="match status" value="1"/>
</dbReference>
<dbReference type="InterPro" id="IPR018944">
    <property type="entry name" value="DNA_pol_lambd_fingers_domain"/>
</dbReference>
<accession>A0AA38Y867</accession>
<dbReference type="InterPro" id="IPR043519">
    <property type="entry name" value="NT_sf"/>
</dbReference>
<comment type="subcellular location">
    <subcellularLocation>
        <location evidence="1">Nucleus</location>
    </subcellularLocation>
</comment>
<dbReference type="Gene3D" id="3.40.50.10190">
    <property type="entry name" value="BRCT domain"/>
    <property type="match status" value="1"/>
</dbReference>